<dbReference type="EMBL" id="KV441390">
    <property type="protein sequence ID" value="OAF61182.1"/>
    <property type="molecule type" value="Genomic_DNA"/>
</dbReference>
<dbReference type="RefSeq" id="XP_024326459.1">
    <property type="nucleotide sequence ID" value="XM_024466338.1"/>
</dbReference>
<sequence>MLGIMSHRMNGAAFGQLSWAGYFGHIQLRWHLAPRCRTLMRVLDYGLGIFYPSSLSKLSHTAPSDLTTPCTHKYTSLKFSKPYPHRFQAKPLTVLLDGFIVTQSG</sequence>
<dbReference type="Proteomes" id="UP000077154">
    <property type="component" value="Unassembled WGS sequence"/>
</dbReference>
<proteinExistence type="predicted"/>
<protein>
    <submittedName>
        <fullName evidence="1">Uncharacterized protein</fullName>
    </submittedName>
</protein>
<dbReference type="AlphaFoldDB" id="A0A177AIA0"/>
<name>A0A177AIA0_9PEZI</name>
<gene>
    <name evidence="1" type="ORF">VC83_02681</name>
</gene>
<dbReference type="GeneID" id="36285760"/>
<accession>A0A177AIA0</accession>
<evidence type="ECO:0000313" key="1">
    <source>
        <dbReference type="EMBL" id="OAF61182.1"/>
    </source>
</evidence>
<reference evidence="1" key="1">
    <citation type="submission" date="2016-03" db="EMBL/GenBank/DDBJ databases">
        <title>Updated assembly of Pseudogymnoascus destructans, the fungus causing white-nose syndrome of bats.</title>
        <authorList>
            <person name="Palmer J.M."/>
            <person name="Drees K.P."/>
            <person name="Foster J.T."/>
            <person name="Lindner D.L."/>
        </authorList>
    </citation>
    <scope>NUCLEOTIDE SEQUENCE [LARGE SCALE GENOMIC DNA]</scope>
    <source>
        <strain evidence="1">20631-21</strain>
    </source>
</reference>
<organism evidence="1">
    <name type="scientific">Pseudogymnoascus destructans</name>
    <dbReference type="NCBI Taxonomy" id="655981"/>
    <lineage>
        <taxon>Eukaryota</taxon>
        <taxon>Fungi</taxon>
        <taxon>Dikarya</taxon>
        <taxon>Ascomycota</taxon>
        <taxon>Pezizomycotina</taxon>
        <taxon>Leotiomycetes</taxon>
        <taxon>Thelebolales</taxon>
        <taxon>Thelebolaceae</taxon>
        <taxon>Pseudogymnoascus</taxon>
    </lineage>
</organism>